<dbReference type="Proteomes" id="UP000006000">
    <property type="component" value="Unassembled WGS sequence"/>
</dbReference>
<organism evidence="2 3">
    <name type="scientific">Eubacterium ventriosum ATCC 27560</name>
    <dbReference type="NCBI Taxonomy" id="411463"/>
    <lineage>
        <taxon>Bacteria</taxon>
        <taxon>Bacillati</taxon>
        <taxon>Bacillota</taxon>
        <taxon>Clostridia</taxon>
        <taxon>Eubacteriales</taxon>
        <taxon>Eubacteriaceae</taxon>
        <taxon>Eubacterium</taxon>
    </lineage>
</organism>
<evidence type="ECO:0000313" key="2">
    <source>
        <dbReference type="EMBL" id="EDM50300.1"/>
    </source>
</evidence>
<name>A5Z956_9FIRM</name>
<accession>A5Z956</accession>
<reference evidence="2 3" key="2">
    <citation type="submission" date="2007-04" db="EMBL/GenBank/DDBJ databases">
        <title>Draft genome sequence of Eubacterium ventriosum (ATCC 27560).</title>
        <authorList>
            <person name="Sudarsanam P."/>
            <person name="Ley R."/>
            <person name="Guruge J."/>
            <person name="Turnbaugh P.J."/>
            <person name="Mahowald M."/>
            <person name="Liep D."/>
            <person name="Gordon J."/>
        </authorList>
    </citation>
    <scope>NUCLEOTIDE SEQUENCE [LARGE SCALE GENOMIC DNA]</scope>
    <source>
        <strain evidence="2 3">ATCC 27560</strain>
    </source>
</reference>
<feature type="signal peptide" evidence="1">
    <location>
        <begin position="1"/>
        <end position="26"/>
    </location>
</feature>
<keyword evidence="1" id="KW-0732">Signal</keyword>
<proteinExistence type="predicted"/>
<gene>
    <name evidence="2" type="ORF">EUBVEN_02249</name>
</gene>
<dbReference type="AlphaFoldDB" id="A5Z956"/>
<dbReference type="RefSeq" id="WP_005363578.1">
    <property type="nucleotide sequence ID" value="NZ_DS264286.1"/>
</dbReference>
<sequence>MQKIKKLIAVLLSVAMLLGTFTMLNADSVYAKGKKTYYSGNFLGKVKDVDRTGIISKVKFTKTKMTITGSLKKGNSRESAWDGKAKYCKKKKRTFKLAKNVKFYEAGGMAGEVKDTKSSFVNFCKQLNKNPNGLEFWFIVKNGKVTKVVISS</sequence>
<comment type="caution">
    <text evidence="2">The sequence shown here is derived from an EMBL/GenBank/DDBJ whole genome shotgun (WGS) entry which is preliminary data.</text>
</comment>
<dbReference type="STRING" id="411463.EUBVEN_02249"/>
<reference evidence="2 3" key="1">
    <citation type="submission" date="2007-03" db="EMBL/GenBank/DDBJ databases">
        <authorList>
            <person name="Fulton L."/>
            <person name="Clifton S."/>
            <person name="Fulton B."/>
            <person name="Xu J."/>
            <person name="Minx P."/>
            <person name="Pepin K.H."/>
            <person name="Johnson M."/>
            <person name="Thiruvilangam P."/>
            <person name="Bhonagiri V."/>
            <person name="Nash W.E."/>
            <person name="Mardis E.R."/>
            <person name="Wilson R.K."/>
        </authorList>
    </citation>
    <scope>NUCLEOTIDE SEQUENCE [LARGE SCALE GENOMIC DNA]</scope>
    <source>
        <strain evidence="2 3">ATCC 27560</strain>
    </source>
</reference>
<feature type="chain" id="PRO_5002690428" evidence="1">
    <location>
        <begin position="27"/>
        <end position="152"/>
    </location>
</feature>
<dbReference type="EMBL" id="AAVL02000037">
    <property type="protein sequence ID" value="EDM50300.1"/>
    <property type="molecule type" value="Genomic_DNA"/>
</dbReference>
<evidence type="ECO:0000256" key="1">
    <source>
        <dbReference type="SAM" id="SignalP"/>
    </source>
</evidence>
<evidence type="ECO:0000313" key="3">
    <source>
        <dbReference type="Proteomes" id="UP000006000"/>
    </source>
</evidence>
<dbReference type="HOGENOM" id="CLU_1719614_0_0_9"/>
<protein>
    <submittedName>
        <fullName evidence="2">Uncharacterized protein</fullName>
    </submittedName>
</protein>